<dbReference type="InterPro" id="IPR017946">
    <property type="entry name" value="PLC-like_Pdiesterase_TIM-brl"/>
</dbReference>
<evidence type="ECO:0000313" key="2">
    <source>
        <dbReference type="EMBL" id="KKO04506.1"/>
    </source>
</evidence>
<organism evidence="2">
    <name type="scientific">marine sediment metagenome</name>
    <dbReference type="NCBI Taxonomy" id="412755"/>
    <lineage>
        <taxon>unclassified sequences</taxon>
        <taxon>metagenomes</taxon>
        <taxon>ecological metagenomes</taxon>
    </lineage>
</organism>
<name>A0A0F9VHA4_9ZZZZ</name>
<dbReference type="GO" id="GO:0006629">
    <property type="term" value="P:lipid metabolic process"/>
    <property type="evidence" value="ECO:0007669"/>
    <property type="project" value="InterPro"/>
</dbReference>
<dbReference type="PANTHER" id="PTHR46211">
    <property type="entry name" value="GLYCEROPHOSPHORYL DIESTER PHOSPHODIESTERASE"/>
    <property type="match status" value="1"/>
</dbReference>
<dbReference type="Pfam" id="PF03009">
    <property type="entry name" value="GDPD"/>
    <property type="match status" value="1"/>
</dbReference>
<accession>A0A0F9VHA4</accession>
<dbReference type="GO" id="GO:0008081">
    <property type="term" value="F:phosphoric diester hydrolase activity"/>
    <property type="evidence" value="ECO:0007669"/>
    <property type="project" value="InterPro"/>
</dbReference>
<sequence length="244" mass="26866">MIARYSGPLGWLVERPIAHRGLHDGNQAVAENSIPAAQAAIASGWAIECDVQLSADGTPYIFHDAALDRLTGREGAFRATRDVAIHELDLAVTGVSIPTVSAFLEMVDGRVPVIMELKGLDPARDEGYFDRLGPIVEAYAGQLALMSFDSWLIGQMLEARPNRPIGLTAEGTRPEVLAAHRQIYAGGCDFCSYNVHHLPNAFVDWVRREHCAPVISWTVRTAEDVRRSRDYCDQMTFEGFTPES</sequence>
<feature type="domain" description="GP-PDE" evidence="1">
    <location>
        <begin position="14"/>
        <end position="244"/>
    </location>
</feature>
<dbReference type="SUPFAM" id="SSF51695">
    <property type="entry name" value="PLC-like phosphodiesterases"/>
    <property type="match status" value="1"/>
</dbReference>
<comment type="caution">
    <text evidence="2">The sequence shown here is derived from an EMBL/GenBank/DDBJ whole genome shotgun (WGS) entry which is preliminary data.</text>
</comment>
<dbReference type="AlphaFoldDB" id="A0A0F9VHA4"/>
<dbReference type="PANTHER" id="PTHR46211:SF1">
    <property type="entry name" value="GLYCEROPHOSPHODIESTER PHOSPHODIESTERASE, CYTOPLASMIC"/>
    <property type="match status" value="1"/>
</dbReference>
<gene>
    <name evidence="2" type="ORF">LCGC14_0083320</name>
</gene>
<proteinExistence type="predicted"/>
<dbReference type="InterPro" id="IPR030395">
    <property type="entry name" value="GP_PDE_dom"/>
</dbReference>
<dbReference type="EMBL" id="LAZR01000022">
    <property type="protein sequence ID" value="KKO04506.1"/>
    <property type="molecule type" value="Genomic_DNA"/>
</dbReference>
<evidence type="ECO:0000259" key="1">
    <source>
        <dbReference type="PROSITE" id="PS51704"/>
    </source>
</evidence>
<dbReference type="PROSITE" id="PS51704">
    <property type="entry name" value="GP_PDE"/>
    <property type="match status" value="1"/>
</dbReference>
<protein>
    <recommendedName>
        <fullName evidence="1">GP-PDE domain-containing protein</fullName>
    </recommendedName>
</protein>
<reference evidence="2" key="1">
    <citation type="journal article" date="2015" name="Nature">
        <title>Complex archaea that bridge the gap between prokaryotes and eukaryotes.</title>
        <authorList>
            <person name="Spang A."/>
            <person name="Saw J.H."/>
            <person name="Jorgensen S.L."/>
            <person name="Zaremba-Niedzwiedzka K."/>
            <person name="Martijn J."/>
            <person name="Lind A.E."/>
            <person name="van Eijk R."/>
            <person name="Schleper C."/>
            <person name="Guy L."/>
            <person name="Ettema T.J."/>
        </authorList>
    </citation>
    <scope>NUCLEOTIDE SEQUENCE</scope>
</reference>
<dbReference type="Gene3D" id="3.20.20.190">
    <property type="entry name" value="Phosphatidylinositol (PI) phosphodiesterase"/>
    <property type="match status" value="1"/>
</dbReference>